<feature type="transmembrane region" description="Helical" evidence="7">
    <location>
        <begin position="25"/>
        <end position="46"/>
    </location>
</feature>
<keyword evidence="4 7" id="KW-0812">Transmembrane</keyword>
<evidence type="ECO:0000256" key="5">
    <source>
        <dbReference type="ARBA" id="ARBA00022989"/>
    </source>
</evidence>
<feature type="transmembrane region" description="Helical" evidence="7">
    <location>
        <begin position="125"/>
        <end position="146"/>
    </location>
</feature>
<evidence type="ECO:0000256" key="2">
    <source>
        <dbReference type="ARBA" id="ARBA00010792"/>
    </source>
</evidence>
<keyword evidence="10" id="KW-1185">Reference proteome</keyword>
<dbReference type="PANTHER" id="PTHR30353">
    <property type="entry name" value="INNER MEMBRANE PROTEIN DEDA-RELATED"/>
    <property type="match status" value="1"/>
</dbReference>
<comment type="similarity">
    <text evidence="2 7">Belongs to the DedA family.</text>
</comment>
<dbReference type="AlphaFoldDB" id="A0A2U1FGT0"/>
<keyword evidence="6 7" id="KW-0472">Membrane</keyword>
<dbReference type="Proteomes" id="UP000245639">
    <property type="component" value="Unassembled WGS sequence"/>
</dbReference>
<dbReference type="OrthoDB" id="9813426at2"/>
<feature type="transmembrane region" description="Helical" evidence="7">
    <location>
        <begin position="67"/>
        <end position="89"/>
    </location>
</feature>
<keyword evidence="5 7" id="KW-1133">Transmembrane helix</keyword>
<dbReference type="Pfam" id="PF09335">
    <property type="entry name" value="VTT_dom"/>
    <property type="match status" value="1"/>
</dbReference>
<organism evidence="9 10">
    <name type="scientific">Actinomycetospora cinnamomea</name>
    <dbReference type="NCBI Taxonomy" id="663609"/>
    <lineage>
        <taxon>Bacteria</taxon>
        <taxon>Bacillati</taxon>
        <taxon>Actinomycetota</taxon>
        <taxon>Actinomycetes</taxon>
        <taxon>Pseudonocardiales</taxon>
        <taxon>Pseudonocardiaceae</taxon>
        <taxon>Actinomycetospora</taxon>
    </lineage>
</organism>
<evidence type="ECO:0000256" key="7">
    <source>
        <dbReference type="RuleBase" id="RU367016"/>
    </source>
</evidence>
<evidence type="ECO:0000256" key="1">
    <source>
        <dbReference type="ARBA" id="ARBA00004651"/>
    </source>
</evidence>
<accession>A0A2U1FGT0</accession>
<protein>
    <submittedName>
        <fullName evidence="9">Membrane-associated protein</fullName>
    </submittedName>
</protein>
<comment type="caution">
    <text evidence="9">The sequence shown here is derived from an EMBL/GenBank/DDBJ whole genome shotgun (WGS) entry which is preliminary data.</text>
</comment>
<evidence type="ECO:0000256" key="6">
    <source>
        <dbReference type="ARBA" id="ARBA00023136"/>
    </source>
</evidence>
<proteinExistence type="inferred from homology"/>
<name>A0A2U1FGT0_9PSEU</name>
<feature type="domain" description="VTT" evidence="8">
    <location>
        <begin position="47"/>
        <end position="173"/>
    </location>
</feature>
<comment type="subcellular location">
    <subcellularLocation>
        <location evidence="1 7">Cell membrane</location>
        <topology evidence="1 7">Multi-pass membrane protein</topology>
    </subcellularLocation>
</comment>
<feature type="transmembrane region" description="Helical" evidence="7">
    <location>
        <begin position="187"/>
        <end position="205"/>
    </location>
</feature>
<sequence>MQTSVQALGPEWLDPQYIIEALGPWALAGVCLIIFAECGLLVGFFLPGDSLLFITGLAVVTGLIDTPLWLVCVLLVVCAFLGNVLGYWIGWKAGPAVFDRPNSRLFKRENVERTQKFFDKYGNRAIVLGRFVPIVRTFITVMAGVGRMDTRRYMTFSLVGGVLWAAGVTLLGAGLGQFSFVKDNIEAMLILVVLLSILPIVFEMIKARRERKLGAQGLAEDVLDGATDEPTQVIDTRRTDRR</sequence>
<evidence type="ECO:0000313" key="9">
    <source>
        <dbReference type="EMBL" id="PVZ11170.1"/>
    </source>
</evidence>
<evidence type="ECO:0000256" key="4">
    <source>
        <dbReference type="ARBA" id="ARBA00022692"/>
    </source>
</evidence>
<evidence type="ECO:0000259" key="8">
    <source>
        <dbReference type="Pfam" id="PF09335"/>
    </source>
</evidence>
<dbReference type="InterPro" id="IPR032818">
    <property type="entry name" value="DedA-like"/>
</dbReference>
<dbReference type="InterPro" id="IPR032816">
    <property type="entry name" value="VTT_dom"/>
</dbReference>
<feature type="transmembrane region" description="Helical" evidence="7">
    <location>
        <begin position="153"/>
        <end position="175"/>
    </location>
</feature>
<evidence type="ECO:0000256" key="3">
    <source>
        <dbReference type="ARBA" id="ARBA00022475"/>
    </source>
</evidence>
<dbReference type="EMBL" id="QEKW01000004">
    <property type="protein sequence ID" value="PVZ11170.1"/>
    <property type="molecule type" value="Genomic_DNA"/>
</dbReference>
<evidence type="ECO:0000313" key="10">
    <source>
        <dbReference type="Proteomes" id="UP000245639"/>
    </source>
</evidence>
<keyword evidence="3 7" id="KW-1003">Cell membrane</keyword>
<dbReference type="GO" id="GO:0005886">
    <property type="term" value="C:plasma membrane"/>
    <property type="evidence" value="ECO:0007669"/>
    <property type="project" value="UniProtKB-SubCell"/>
</dbReference>
<gene>
    <name evidence="9" type="ORF">C8D89_104385</name>
</gene>
<reference evidence="9 10" key="1">
    <citation type="submission" date="2018-04" db="EMBL/GenBank/DDBJ databases">
        <title>Genomic Encyclopedia of Type Strains, Phase IV (KMG-IV): sequencing the most valuable type-strain genomes for metagenomic binning, comparative biology and taxonomic classification.</title>
        <authorList>
            <person name="Goeker M."/>
        </authorList>
    </citation>
    <scope>NUCLEOTIDE SEQUENCE [LARGE SCALE GENOMIC DNA]</scope>
    <source>
        <strain evidence="9 10">DSM 45771</strain>
    </source>
</reference>
<dbReference type="PANTHER" id="PTHR30353:SF0">
    <property type="entry name" value="TRANSMEMBRANE PROTEIN"/>
    <property type="match status" value="1"/>
</dbReference>